<dbReference type="Gene3D" id="3.90.1200.10">
    <property type="match status" value="1"/>
</dbReference>
<dbReference type="RefSeq" id="WP_194704972.1">
    <property type="nucleotide sequence ID" value="NZ_JADKPN010000001.1"/>
</dbReference>
<sequence length="290" mass="31771">MTGVTAPSSTNGGTGVAWAEQELGRAVLEVEPLSGGWTSTMLKLTDESGAQSVLRLMTNEPWRTHGAELTTREHETQLMLADTDVPAPRSIALDATGEHAGDPAHLMSMLPGTLDLGRGSAADLATLARTMADVHALRPAVRPRDYQSWAVPAKRVVPPWARVPAAWEQAFAILEQDPPAYDGTFLHRDFSPRNLLWVGDRLTGIVDWVETSWGPAWLDVAHTRSILAIHHGTEVADRFGAEYVALTGREPQPYFDVMDVVGLLPHPDRVPFLSDPEHQERLEPHLLSLL</sequence>
<name>A0A930VBW3_9ACTN</name>
<dbReference type="AlphaFoldDB" id="A0A930VBW3"/>
<dbReference type="SUPFAM" id="SSF56112">
    <property type="entry name" value="Protein kinase-like (PK-like)"/>
    <property type="match status" value="1"/>
</dbReference>
<dbReference type="InterPro" id="IPR002575">
    <property type="entry name" value="Aminoglycoside_PTrfase"/>
</dbReference>
<evidence type="ECO:0000259" key="1">
    <source>
        <dbReference type="Pfam" id="PF01636"/>
    </source>
</evidence>
<accession>A0A930VBW3</accession>
<dbReference type="InterPro" id="IPR051678">
    <property type="entry name" value="AGP_Transferase"/>
</dbReference>
<comment type="caution">
    <text evidence="2">The sequence shown here is derived from an EMBL/GenBank/DDBJ whole genome shotgun (WGS) entry which is preliminary data.</text>
</comment>
<organism evidence="2 3">
    <name type="scientific">Nocardioides islandensis</name>
    <dbReference type="NCBI Taxonomy" id="433663"/>
    <lineage>
        <taxon>Bacteria</taxon>
        <taxon>Bacillati</taxon>
        <taxon>Actinomycetota</taxon>
        <taxon>Actinomycetes</taxon>
        <taxon>Propionibacteriales</taxon>
        <taxon>Nocardioidaceae</taxon>
        <taxon>Nocardioides</taxon>
    </lineage>
</organism>
<protein>
    <submittedName>
        <fullName evidence="2">Aminoglycoside phosphotransferase family protein</fullName>
    </submittedName>
</protein>
<dbReference type="EMBL" id="JADKPN010000001">
    <property type="protein sequence ID" value="MBF4761782.1"/>
    <property type="molecule type" value="Genomic_DNA"/>
</dbReference>
<feature type="domain" description="Aminoglycoside phosphotransferase" evidence="1">
    <location>
        <begin position="29"/>
        <end position="244"/>
    </location>
</feature>
<dbReference type="Proteomes" id="UP000640489">
    <property type="component" value="Unassembled WGS sequence"/>
</dbReference>
<dbReference type="PANTHER" id="PTHR21310">
    <property type="entry name" value="AMINOGLYCOSIDE PHOSPHOTRANSFERASE-RELATED-RELATED"/>
    <property type="match status" value="1"/>
</dbReference>
<evidence type="ECO:0000313" key="2">
    <source>
        <dbReference type="EMBL" id="MBF4761782.1"/>
    </source>
</evidence>
<reference evidence="2" key="1">
    <citation type="submission" date="2020-11" db="EMBL/GenBank/DDBJ databases">
        <title>Nocardioides sp. nov., isolated from Soil of Cynanchum wilfordii Hemsley rhizosphere.</title>
        <authorList>
            <person name="Lee J.-S."/>
            <person name="Suh M.K."/>
            <person name="Kim J.-S."/>
        </authorList>
    </citation>
    <scope>NUCLEOTIDE SEQUENCE</scope>
    <source>
        <strain evidence="2">KCTC 19275</strain>
    </source>
</reference>
<dbReference type="InterPro" id="IPR011009">
    <property type="entry name" value="Kinase-like_dom_sf"/>
</dbReference>
<keyword evidence="3" id="KW-1185">Reference proteome</keyword>
<gene>
    <name evidence="2" type="ORF">ISU07_01475</name>
</gene>
<evidence type="ECO:0000313" key="3">
    <source>
        <dbReference type="Proteomes" id="UP000640489"/>
    </source>
</evidence>
<dbReference type="Gene3D" id="3.30.200.20">
    <property type="entry name" value="Phosphorylase Kinase, domain 1"/>
    <property type="match status" value="1"/>
</dbReference>
<dbReference type="Pfam" id="PF01636">
    <property type="entry name" value="APH"/>
    <property type="match status" value="1"/>
</dbReference>
<proteinExistence type="predicted"/>